<dbReference type="OrthoDB" id="3152464at2759"/>
<dbReference type="Pfam" id="PF20231">
    <property type="entry name" value="DUF6589"/>
    <property type="match status" value="1"/>
</dbReference>
<dbReference type="RefSeq" id="XP_041157215.1">
    <property type="nucleotide sequence ID" value="XM_041298298.1"/>
</dbReference>
<feature type="domain" description="DUF6589" evidence="2">
    <location>
        <begin position="1"/>
        <end position="79"/>
    </location>
</feature>
<organism evidence="3 4">
    <name type="scientific">Suillus plorans</name>
    <dbReference type="NCBI Taxonomy" id="116603"/>
    <lineage>
        <taxon>Eukaryota</taxon>
        <taxon>Fungi</taxon>
        <taxon>Dikarya</taxon>
        <taxon>Basidiomycota</taxon>
        <taxon>Agaricomycotina</taxon>
        <taxon>Agaricomycetes</taxon>
        <taxon>Agaricomycetidae</taxon>
        <taxon>Boletales</taxon>
        <taxon>Suillineae</taxon>
        <taxon>Suillaceae</taxon>
        <taxon>Suillus</taxon>
    </lineage>
</organism>
<keyword evidence="4" id="KW-1185">Reference proteome</keyword>
<dbReference type="GeneID" id="64592062"/>
<evidence type="ECO:0000256" key="1">
    <source>
        <dbReference type="SAM" id="MobiDB-lite"/>
    </source>
</evidence>
<name>A0A9P7AKE8_9AGAM</name>
<evidence type="ECO:0000313" key="4">
    <source>
        <dbReference type="Proteomes" id="UP000719766"/>
    </source>
</evidence>
<reference evidence="3" key="1">
    <citation type="journal article" date="2020" name="New Phytol.">
        <title>Comparative genomics reveals dynamic genome evolution in host specialist ectomycorrhizal fungi.</title>
        <authorList>
            <person name="Lofgren L.A."/>
            <person name="Nguyen N.H."/>
            <person name="Vilgalys R."/>
            <person name="Ruytinx J."/>
            <person name="Liao H.L."/>
            <person name="Branco S."/>
            <person name="Kuo A."/>
            <person name="LaButti K."/>
            <person name="Lipzen A."/>
            <person name="Andreopoulos W."/>
            <person name="Pangilinan J."/>
            <person name="Riley R."/>
            <person name="Hundley H."/>
            <person name="Na H."/>
            <person name="Barry K."/>
            <person name="Grigoriev I.V."/>
            <person name="Stajich J.E."/>
            <person name="Kennedy P.G."/>
        </authorList>
    </citation>
    <scope>NUCLEOTIDE SEQUENCE</scope>
    <source>
        <strain evidence="3">S12</strain>
    </source>
</reference>
<proteinExistence type="predicted"/>
<protein>
    <recommendedName>
        <fullName evidence="2">DUF6589 domain-containing protein</fullName>
    </recommendedName>
</protein>
<feature type="non-terminal residue" evidence="3">
    <location>
        <position position="1"/>
    </location>
</feature>
<comment type="caution">
    <text evidence="3">The sequence shown here is derived from an EMBL/GenBank/DDBJ whole genome shotgun (WGS) entry which is preliminary data.</text>
</comment>
<sequence>RDIMHDNALVNFSGLEGHSMPIDLNIEHLIKFLKQFFAAKGIYSTWDRLGDISATVSLLQDVKKQVRRALGIAYSGLTHASPDSSASVWKVANKINELMLHQFNSERTDNDVVRPVTDTLITGEKKMKALTLATFNRKVHNMLAGERFKQEEDEIPRPSFDLNGSVDDE</sequence>
<evidence type="ECO:0000313" key="3">
    <source>
        <dbReference type="EMBL" id="KAG1790240.1"/>
    </source>
</evidence>
<dbReference type="InterPro" id="IPR046496">
    <property type="entry name" value="DUF6589"/>
</dbReference>
<dbReference type="EMBL" id="JABBWE010000052">
    <property type="protein sequence ID" value="KAG1790240.1"/>
    <property type="molecule type" value="Genomic_DNA"/>
</dbReference>
<dbReference type="Proteomes" id="UP000719766">
    <property type="component" value="Unassembled WGS sequence"/>
</dbReference>
<dbReference type="AlphaFoldDB" id="A0A9P7AKE8"/>
<evidence type="ECO:0000259" key="2">
    <source>
        <dbReference type="Pfam" id="PF20231"/>
    </source>
</evidence>
<accession>A0A9P7AKE8</accession>
<feature type="region of interest" description="Disordered" evidence="1">
    <location>
        <begin position="147"/>
        <end position="169"/>
    </location>
</feature>
<gene>
    <name evidence="3" type="ORF">HD556DRAFT_1242653</name>
</gene>